<dbReference type="EC" id="3.1.3.18" evidence="4"/>
<sequence length="221" mass="24676">MRDPIRAVLFDFDGTLADSFDAIIASVNHTRTAFGFEELSIDEIRAQVGWGLRQLMEVVVPSVNPEEAMAIYRDHHKTVMGTHTRLLPGVRTTVETLHKQGKKLAICSNKLVRFTQELIRVLEIAPFFDAVLGPDDVNNRAKPDPAMVLEAMKRLNVRPSETIYVGDMNVDIDTCRAAGIPVWVVPSGLQTAETLSKYRPDRILESMNELVPMLRLLAVAP</sequence>
<dbReference type="SUPFAM" id="SSF56784">
    <property type="entry name" value="HAD-like"/>
    <property type="match status" value="1"/>
</dbReference>
<keyword evidence="5" id="KW-0378">Hydrolase</keyword>
<dbReference type="KEGG" id="tim:GMBLW1_34490"/>
<dbReference type="GO" id="GO:0008967">
    <property type="term" value="F:phosphoglycolate phosphatase activity"/>
    <property type="evidence" value="ECO:0007669"/>
    <property type="project" value="UniProtKB-EC"/>
</dbReference>
<dbReference type="InterPro" id="IPR006439">
    <property type="entry name" value="HAD-SF_hydro_IA"/>
</dbReference>
<dbReference type="Proteomes" id="UP000464378">
    <property type="component" value="Chromosome"/>
</dbReference>
<comment type="similarity">
    <text evidence="3">Belongs to the HAD-like hydrolase superfamily. CbbY/CbbZ/Gph/YieH family.</text>
</comment>
<dbReference type="NCBIfam" id="TIGR01509">
    <property type="entry name" value="HAD-SF-IA-v3"/>
    <property type="match status" value="1"/>
</dbReference>
<organism evidence="5">
    <name type="scientific">Tuwongella immobilis</name>
    <dbReference type="NCBI Taxonomy" id="692036"/>
    <lineage>
        <taxon>Bacteria</taxon>
        <taxon>Pseudomonadati</taxon>
        <taxon>Planctomycetota</taxon>
        <taxon>Planctomycetia</taxon>
        <taxon>Gemmatales</taxon>
        <taxon>Gemmataceae</taxon>
        <taxon>Tuwongella</taxon>
    </lineage>
</organism>
<dbReference type="NCBIfam" id="TIGR01549">
    <property type="entry name" value="HAD-SF-IA-v1"/>
    <property type="match status" value="1"/>
</dbReference>
<keyword evidence="6" id="KW-1185">Reference proteome</keyword>
<evidence type="ECO:0000256" key="1">
    <source>
        <dbReference type="ARBA" id="ARBA00000830"/>
    </source>
</evidence>
<evidence type="ECO:0000256" key="3">
    <source>
        <dbReference type="ARBA" id="ARBA00006171"/>
    </source>
</evidence>
<dbReference type="InterPro" id="IPR023214">
    <property type="entry name" value="HAD_sf"/>
</dbReference>
<dbReference type="SFLD" id="SFLDS00003">
    <property type="entry name" value="Haloacid_Dehalogenase"/>
    <property type="match status" value="1"/>
</dbReference>
<accession>A0A6C2YWA9</accession>
<reference evidence="5" key="1">
    <citation type="submission" date="2019-04" db="EMBL/GenBank/DDBJ databases">
        <authorList>
            <consortium name="Science for Life Laboratories"/>
        </authorList>
    </citation>
    <scope>NUCLEOTIDE SEQUENCE</scope>
    <source>
        <strain evidence="5">MBLW1</strain>
    </source>
</reference>
<gene>
    <name evidence="5" type="ORF">GMBLW1_34490</name>
</gene>
<dbReference type="Gene3D" id="3.40.50.1000">
    <property type="entry name" value="HAD superfamily/HAD-like"/>
    <property type="match status" value="1"/>
</dbReference>
<dbReference type="EMBL" id="LR586016">
    <property type="protein sequence ID" value="VIP05744.1"/>
    <property type="molecule type" value="Genomic_DNA"/>
</dbReference>
<dbReference type="SFLD" id="SFLDG01129">
    <property type="entry name" value="C1.5:_HAD__Beta-PGM__Phosphata"/>
    <property type="match status" value="1"/>
</dbReference>
<evidence type="ECO:0000313" key="5">
    <source>
        <dbReference type="EMBL" id="VIP05744.1"/>
    </source>
</evidence>
<comment type="catalytic activity">
    <reaction evidence="1">
        <text>2-phosphoglycolate + H2O = glycolate + phosphate</text>
        <dbReference type="Rhea" id="RHEA:14369"/>
        <dbReference type="ChEBI" id="CHEBI:15377"/>
        <dbReference type="ChEBI" id="CHEBI:29805"/>
        <dbReference type="ChEBI" id="CHEBI:43474"/>
        <dbReference type="ChEBI" id="CHEBI:58033"/>
        <dbReference type="EC" id="3.1.3.18"/>
    </reaction>
</comment>
<name>A0A6C2YWA9_9BACT</name>
<protein>
    <recommendedName>
        <fullName evidence="4">phosphoglycolate phosphatase</fullName>
        <ecNumber evidence="4">3.1.3.18</ecNumber>
    </recommendedName>
</protein>
<evidence type="ECO:0000256" key="4">
    <source>
        <dbReference type="ARBA" id="ARBA00013078"/>
    </source>
</evidence>
<dbReference type="SFLD" id="SFLDG01135">
    <property type="entry name" value="C1.5.6:_HAD__Beta-PGM__Phospha"/>
    <property type="match status" value="1"/>
</dbReference>
<dbReference type="InterPro" id="IPR036412">
    <property type="entry name" value="HAD-like_sf"/>
</dbReference>
<dbReference type="NCBIfam" id="TIGR01662">
    <property type="entry name" value="HAD-SF-IIIA"/>
    <property type="match status" value="1"/>
</dbReference>
<dbReference type="GO" id="GO:0005829">
    <property type="term" value="C:cytosol"/>
    <property type="evidence" value="ECO:0007669"/>
    <property type="project" value="TreeGrafter"/>
</dbReference>
<dbReference type="PRINTS" id="PR00413">
    <property type="entry name" value="HADHALOGNASE"/>
</dbReference>
<dbReference type="GO" id="GO:0006281">
    <property type="term" value="P:DNA repair"/>
    <property type="evidence" value="ECO:0007669"/>
    <property type="project" value="TreeGrafter"/>
</dbReference>
<dbReference type="Pfam" id="PF13419">
    <property type="entry name" value="HAD_2"/>
    <property type="match status" value="1"/>
</dbReference>
<dbReference type="PANTHER" id="PTHR43434">
    <property type="entry name" value="PHOSPHOGLYCOLATE PHOSPHATASE"/>
    <property type="match status" value="1"/>
</dbReference>
<dbReference type="EMBL" id="LR593887">
    <property type="protein sequence ID" value="VTS08844.1"/>
    <property type="molecule type" value="Genomic_DNA"/>
</dbReference>
<dbReference type="InterPro" id="IPR006549">
    <property type="entry name" value="HAD-SF_hydro_IIIA"/>
</dbReference>
<dbReference type="FunCoup" id="A0A6C2YWA9">
    <property type="interactions" value="402"/>
</dbReference>
<evidence type="ECO:0000256" key="2">
    <source>
        <dbReference type="ARBA" id="ARBA00004818"/>
    </source>
</evidence>
<evidence type="ECO:0000313" key="6">
    <source>
        <dbReference type="Proteomes" id="UP000464378"/>
    </source>
</evidence>
<dbReference type="InterPro" id="IPR023198">
    <property type="entry name" value="PGP-like_dom2"/>
</dbReference>
<dbReference type="InterPro" id="IPR041492">
    <property type="entry name" value="HAD_2"/>
</dbReference>
<dbReference type="Gene3D" id="1.10.150.240">
    <property type="entry name" value="Putative phosphatase, domain 2"/>
    <property type="match status" value="1"/>
</dbReference>
<dbReference type="InterPro" id="IPR050155">
    <property type="entry name" value="HAD-like_hydrolase_sf"/>
</dbReference>
<comment type="pathway">
    <text evidence="2">Organic acid metabolism; glycolate biosynthesis; glycolate from 2-phosphoglycolate: step 1/1.</text>
</comment>
<dbReference type="PANTHER" id="PTHR43434:SF1">
    <property type="entry name" value="PHOSPHOGLYCOLATE PHOSPHATASE"/>
    <property type="match status" value="1"/>
</dbReference>
<proteinExistence type="inferred from homology"/>
<dbReference type="RefSeq" id="WP_162660941.1">
    <property type="nucleotide sequence ID" value="NZ_LR593887.1"/>
</dbReference>
<dbReference type="AlphaFoldDB" id="A0A6C2YWA9"/>
<dbReference type="InParanoid" id="A0A6C2YWA9"/>